<evidence type="ECO:0000313" key="1">
    <source>
        <dbReference type="EMBL" id="KAK6728154.1"/>
    </source>
</evidence>
<name>A0ABR1BP09_NECAM</name>
<dbReference type="Proteomes" id="UP001303046">
    <property type="component" value="Unassembled WGS sequence"/>
</dbReference>
<evidence type="ECO:0000313" key="2">
    <source>
        <dbReference type="Proteomes" id="UP001303046"/>
    </source>
</evidence>
<proteinExistence type="predicted"/>
<keyword evidence="2" id="KW-1185">Reference proteome</keyword>
<gene>
    <name evidence="1" type="primary">Necator_chrI.g1796</name>
    <name evidence="1" type="ORF">RB195_005670</name>
</gene>
<sequence length="77" mass="8652">MCRKLVRVRVLLGGFDTSCVTHTNAVGTYKSSFPRIVPFSFVGKCLRTVSSLCIYRLTNRFSMEKCPVSASCLRRTV</sequence>
<protein>
    <recommendedName>
        <fullName evidence="3">Secreted protein</fullName>
    </recommendedName>
</protein>
<organism evidence="1 2">
    <name type="scientific">Necator americanus</name>
    <name type="common">Human hookworm</name>
    <dbReference type="NCBI Taxonomy" id="51031"/>
    <lineage>
        <taxon>Eukaryota</taxon>
        <taxon>Metazoa</taxon>
        <taxon>Ecdysozoa</taxon>
        <taxon>Nematoda</taxon>
        <taxon>Chromadorea</taxon>
        <taxon>Rhabditida</taxon>
        <taxon>Rhabditina</taxon>
        <taxon>Rhabditomorpha</taxon>
        <taxon>Strongyloidea</taxon>
        <taxon>Ancylostomatidae</taxon>
        <taxon>Bunostominae</taxon>
        <taxon>Necator</taxon>
    </lineage>
</organism>
<evidence type="ECO:0008006" key="3">
    <source>
        <dbReference type="Google" id="ProtNLM"/>
    </source>
</evidence>
<comment type="caution">
    <text evidence="1">The sequence shown here is derived from an EMBL/GenBank/DDBJ whole genome shotgun (WGS) entry which is preliminary data.</text>
</comment>
<dbReference type="EMBL" id="JAVFWL010000001">
    <property type="protein sequence ID" value="KAK6728154.1"/>
    <property type="molecule type" value="Genomic_DNA"/>
</dbReference>
<accession>A0ABR1BP09</accession>
<reference evidence="1 2" key="1">
    <citation type="submission" date="2023-08" db="EMBL/GenBank/DDBJ databases">
        <title>A Necator americanus chromosomal reference genome.</title>
        <authorList>
            <person name="Ilik V."/>
            <person name="Petrzelkova K.J."/>
            <person name="Pardy F."/>
            <person name="Fuh T."/>
            <person name="Niatou-Singa F.S."/>
            <person name="Gouil Q."/>
            <person name="Baker L."/>
            <person name="Ritchie M.E."/>
            <person name="Jex A.R."/>
            <person name="Gazzola D."/>
            <person name="Li H."/>
            <person name="Toshio Fujiwara R."/>
            <person name="Zhan B."/>
            <person name="Aroian R.V."/>
            <person name="Pafco B."/>
            <person name="Schwarz E.M."/>
        </authorList>
    </citation>
    <scope>NUCLEOTIDE SEQUENCE [LARGE SCALE GENOMIC DNA]</scope>
    <source>
        <strain evidence="1 2">Aroian</strain>
        <tissue evidence="1">Whole animal</tissue>
    </source>
</reference>